<dbReference type="InterPro" id="IPR038765">
    <property type="entry name" value="Papain-like_cys_pep_sf"/>
</dbReference>
<comment type="similarity">
    <text evidence="2 7 10 11">Belongs to the peptidase C12 family.</text>
</comment>
<keyword evidence="4 7" id="KW-0833">Ubl conjugation pathway</keyword>
<dbReference type="GO" id="GO:0004843">
    <property type="term" value="F:cysteine-type deubiquitinase activity"/>
    <property type="evidence" value="ECO:0007669"/>
    <property type="project" value="UniProtKB-UniRule"/>
</dbReference>
<dbReference type="OrthoDB" id="1924260at2759"/>
<feature type="active site" description="Proton donor" evidence="8 10">
    <location>
        <position position="174"/>
    </location>
</feature>
<evidence type="ECO:0000256" key="10">
    <source>
        <dbReference type="PROSITE-ProRule" id="PRU01393"/>
    </source>
</evidence>
<dbReference type="EC" id="3.4.19.12" evidence="7 11"/>
<evidence type="ECO:0000256" key="11">
    <source>
        <dbReference type="RuleBase" id="RU361215"/>
    </source>
</evidence>
<name>A0A2V1AVA5_9ASCO</name>
<dbReference type="PRINTS" id="PR00707">
    <property type="entry name" value="UBCTHYDRLASE"/>
</dbReference>
<dbReference type="GO" id="GO:0016579">
    <property type="term" value="P:protein deubiquitination"/>
    <property type="evidence" value="ECO:0007669"/>
    <property type="project" value="InterPro"/>
</dbReference>
<accession>A0A2V1AVA5</accession>
<dbReference type="InterPro" id="IPR017390">
    <property type="entry name" value="Ubiquitinyl_hydrolase_UCH37"/>
</dbReference>
<comment type="catalytic activity">
    <reaction evidence="1 7 10 11">
        <text>Thiol-dependent hydrolysis of ester, thioester, amide, peptide and isopeptide bonds formed by the C-terminal Gly of ubiquitin (a 76-residue protein attached to proteins as an intracellular targeting signal).</text>
        <dbReference type="EC" id="3.4.19.12"/>
    </reaction>
</comment>
<feature type="site" description="Transition state stabilizer" evidence="10">
    <location>
        <position position="89"/>
    </location>
</feature>
<reference evidence="13 14" key="1">
    <citation type="submission" date="2017-12" db="EMBL/GenBank/DDBJ databases">
        <title>Genome Sequence of a Multidrug-Resistant Candida haemulonii Isolate from a Patient with Chronic Leg Ulcers in Israel.</title>
        <authorList>
            <person name="Chow N.A."/>
            <person name="Gade L."/>
            <person name="Batra D."/>
            <person name="Rowe L.A."/>
            <person name="Ben-Ami R."/>
            <person name="Loparev V.N."/>
            <person name="Litvintseva A.P."/>
        </authorList>
    </citation>
    <scope>NUCLEOTIDE SEQUENCE [LARGE SCALE GENOMIC DNA]</scope>
    <source>
        <strain evidence="13 14">B11899</strain>
    </source>
</reference>
<dbReference type="PANTHER" id="PTHR10589">
    <property type="entry name" value="UBIQUITIN CARBOXYL-TERMINAL HYDROLASE"/>
    <property type="match status" value="1"/>
</dbReference>
<feature type="domain" description="UCH catalytic" evidence="12">
    <location>
        <begin position="4"/>
        <end position="235"/>
    </location>
</feature>
<dbReference type="InterPro" id="IPR036959">
    <property type="entry name" value="Peptidase_C12_UCH_sf"/>
</dbReference>
<evidence type="ECO:0000256" key="9">
    <source>
        <dbReference type="PIRSR" id="PIRSR038120-2"/>
    </source>
</evidence>
<dbReference type="Gene3D" id="3.40.532.10">
    <property type="entry name" value="Peptidase C12, ubiquitin carboxyl-terminal hydrolase"/>
    <property type="match status" value="1"/>
</dbReference>
<dbReference type="Pfam" id="PF01088">
    <property type="entry name" value="Peptidase_C12"/>
    <property type="match status" value="1"/>
</dbReference>
<evidence type="ECO:0000256" key="7">
    <source>
        <dbReference type="PIRNR" id="PIRNR038120"/>
    </source>
</evidence>
<keyword evidence="6 7" id="KW-0788">Thiol protease</keyword>
<dbReference type="Proteomes" id="UP000244309">
    <property type="component" value="Unassembled WGS sequence"/>
</dbReference>
<keyword evidence="5 7" id="KW-0378">Hydrolase</keyword>
<dbReference type="PANTHER" id="PTHR10589:SF16">
    <property type="entry name" value="UBIQUITIN CARBOXYL-TERMINAL HYDROLASE ISOZYME L5"/>
    <property type="match status" value="1"/>
</dbReference>
<dbReference type="VEuPathDB" id="FungiDB:CXQ85_004319"/>
<dbReference type="PROSITE" id="PS52048">
    <property type="entry name" value="UCH_DOMAIN"/>
    <property type="match status" value="1"/>
</dbReference>
<evidence type="ECO:0000256" key="1">
    <source>
        <dbReference type="ARBA" id="ARBA00000707"/>
    </source>
</evidence>
<evidence type="ECO:0000259" key="12">
    <source>
        <dbReference type="PROSITE" id="PS52048"/>
    </source>
</evidence>
<evidence type="ECO:0000313" key="14">
    <source>
        <dbReference type="Proteomes" id="UP000244309"/>
    </source>
</evidence>
<dbReference type="SUPFAM" id="SSF54001">
    <property type="entry name" value="Cysteine proteinases"/>
    <property type="match status" value="1"/>
</dbReference>
<dbReference type="RefSeq" id="XP_025341751.1">
    <property type="nucleotide sequence ID" value="XM_025487943.1"/>
</dbReference>
<evidence type="ECO:0000313" key="13">
    <source>
        <dbReference type="EMBL" id="PVH20811.1"/>
    </source>
</evidence>
<feature type="site" description="Important for enzyme activity" evidence="9 10">
    <location>
        <position position="189"/>
    </location>
</feature>
<evidence type="ECO:0000256" key="3">
    <source>
        <dbReference type="ARBA" id="ARBA00022670"/>
    </source>
</evidence>
<evidence type="ECO:0000256" key="2">
    <source>
        <dbReference type="ARBA" id="ARBA00009326"/>
    </source>
</evidence>
<evidence type="ECO:0000256" key="4">
    <source>
        <dbReference type="ARBA" id="ARBA00022786"/>
    </source>
</evidence>
<evidence type="ECO:0000256" key="6">
    <source>
        <dbReference type="ARBA" id="ARBA00022807"/>
    </source>
</evidence>
<dbReference type="PIRSF" id="PIRSF038120">
    <property type="entry name" value="Ubiquitinyl_hydrolase_UCH37"/>
    <property type="match status" value="1"/>
</dbReference>
<keyword evidence="14" id="KW-1185">Reference proteome</keyword>
<evidence type="ECO:0000256" key="5">
    <source>
        <dbReference type="ARBA" id="ARBA00022801"/>
    </source>
</evidence>
<organism evidence="13 14">
    <name type="scientific">Candidozyma haemuli</name>
    <dbReference type="NCBI Taxonomy" id="45357"/>
    <lineage>
        <taxon>Eukaryota</taxon>
        <taxon>Fungi</taxon>
        <taxon>Dikarya</taxon>
        <taxon>Ascomycota</taxon>
        <taxon>Saccharomycotina</taxon>
        <taxon>Pichiomycetes</taxon>
        <taxon>Metschnikowiaceae</taxon>
        <taxon>Candidozyma</taxon>
    </lineage>
</organism>
<proteinExistence type="inferred from homology"/>
<dbReference type="AlphaFoldDB" id="A0A2V1AVA5"/>
<dbReference type="GeneID" id="37009649"/>
<keyword evidence="3 7" id="KW-0645">Protease</keyword>
<dbReference type="GO" id="GO:0006511">
    <property type="term" value="P:ubiquitin-dependent protein catabolic process"/>
    <property type="evidence" value="ECO:0007669"/>
    <property type="project" value="UniProtKB-UniRule"/>
</dbReference>
<dbReference type="InterPro" id="IPR001578">
    <property type="entry name" value="Peptidase_C12_UCH"/>
</dbReference>
<feature type="active site" description="Nucleophile" evidence="8 10">
    <location>
        <position position="95"/>
    </location>
</feature>
<dbReference type="EMBL" id="PKFO01000004">
    <property type="protein sequence ID" value="PVH20811.1"/>
    <property type="molecule type" value="Genomic_DNA"/>
</dbReference>
<sequence length="312" mass="36104">MSWGWNTIDSDAVRGVFTELVERLGVQNVQFDELYSIDKESLLAVAPVYAVVFLFKYSKLDREYAAKKQPIDGEYDPDYAEKGIFFANQTIQNACATQAVLNSLLNKLDDIEIGEELHNLRSFIEGFDPEMAGETLSNSETLRSVHNSFSAPKFIDSDQLPPPDMDDKDDGLFHFITYLNINNTIYELDGLKQYPIKHETLDAPDHFYDVLPRVLQRRIDKYQGEIRFSLIAITNNKLEQYKLLGDDMSVQQELVKRETWKQENKFRRHDFPKLTVALLKNISKGMSDEEWEQLLNSARSKSLARQSQRFLQ</sequence>
<gene>
    <name evidence="13" type="ORF">CXQ85_004319</name>
</gene>
<dbReference type="GO" id="GO:0005737">
    <property type="term" value="C:cytoplasm"/>
    <property type="evidence" value="ECO:0007669"/>
    <property type="project" value="TreeGrafter"/>
</dbReference>
<evidence type="ECO:0000256" key="8">
    <source>
        <dbReference type="PIRSR" id="PIRSR038120-1"/>
    </source>
</evidence>
<comment type="caution">
    <text evidence="13">The sequence shown here is derived from an EMBL/GenBank/DDBJ whole genome shotgun (WGS) entry which is preliminary data.</text>
</comment>
<protein>
    <recommendedName>
        <fullName evidence="7 11">Ubiquitin carboxyl-terminal hydrolase</fullName>
        <ecNumber evidence="7 11">3.4.19.12</ecNumber>
    </recommendedName>
</protein>
<dbReference type="STRING" id="45357.A0A2V1AVA5"/>